<dbReference type="GO" id="GO:0071949">
    <property type="term" value="F:FAD binding"/>
    <property type="evidence" value="ECO:0007669"/>
    <property type="project" value="InterPro"/>
</dbReference>
<dbReference type="SMART" id="SM01092">
    <property type="entry name" value="CO_deh_flav_C"/>
    <property type="match status" value="1"/>
</dbReference>
<keyword evidence="5" id="KW-0408">Iron</keyword>
<dbReference type="PROSITE" id="PS51085">
    <property type="entry name" value="2FE2S_FER_2"/>
    <property type="match status" value="1"/>
</dbReference>
<dbReference type="InterPro" id="IPR002346">
    <property type="entry name" value="Mopterin_DH_FAD-bd"/>
</dbReference>
<dbReference type="Gene3D" id="3.10.20.30">
    <property type="match status" value="1"/>
</dbReference>
<evidence type="ECO:0000256" key="1">
    <source>
        <dbReference type="ARBA" id="ARBA00022630"/>
    </source>
</evidence>
<dbReference type="Pfam" id="PF03450">
    <property type="entry name" value="CO_deh_flav_C"/>
    <property type="match status" value="1"/>
</dbReference>
<dbReference type="InterPro" id="IPR005107">
    <property type="entry name" value="CO_DH_flav_C"/>
</dbReference>
<dbReference type="GO" id="GO:0051537">
    <property type="term" value="F:2 iron, 2 sulfur cluster binding"/>
    <property type="evidence" value="ECO:0007669"/>
    <property type="project" value="InterPro"/>
</dbReference>
<dbReference type="PROSITE" id="PS00197">
    <property type="entry name" value="2FE2S_FER_1"/>
    <property type="match status" value="1"/>
</dbReference>
<dbReference type="Gene3D" id="1.10.150.120">
    <property type="entry name" value="[2Fe-2S]-binding domain"/>
    <property type="match status" value="1"/>
</dbReference>
<gene>
    <name evidence="8" type="ORF">EJV47_08385</name>
</gene>
<organism evidence="8 9">
    <name type="scientific">Hymenobacter gummosus</name>
    <dbReference type="NCBI Taxonomy" id="1776032"/>
    <lineage>
        <taxon>Bacteria</taxon>
        <taxon>Pseudomonadati</taxon>
        <taxon>Bacteroidota</taxon>
        <taxon>Cytophagia</taxon>
        <taxon>Cytophagales</taxon>
        <taxon>Hymenobacteraceae</taxon>
        <taxon>Hymenobacter</taxon>
    </lineage>
</organism>
<dbReference type="GO" id="GO:0005506">
    <property type="term" value="F:iron ion binding"/>
    <property type="evidence" value="ECO:0007669"/>
    <property type="project" value="InterPro"/>
</dbReference>
<dbReference type="SUPFAM" id="SSF54292">
    <property type="entry name" value="2Fe-2S ferredoxin-like"/>
    <property type="match status" value="1"/>
</dbReference>
<dbReference type="SUPFAM" id="SSF47741">
    <property type="entry name" value="CO dehydrogenase ISP C-domain like"/>
    <property type="match status" value="1"/>
</dbReference>
<dbReference type="InterPro" id="IPR036884">
    <property type="entry name" value="2Fe-2S-bd_dom_sf"/>
</dbReference>
<dbReference type="Proteomes" id="UP000282184">
    <property type="component" value="Unassembled WGS sequence"/>
</dbReference>
<dbReference type="CDD" id="cd00207">
    <property type="entry name" value="fer2"/>
    <property type="match status" value="1"/>
</dbReference>
<evidence type="ECO:0000313" key="8">
    <source>
        <dbReference type="EMBL" id="RTQ50642.1"/>
    </source>
</evidence>
<feature type="domain" description="FAD-binding PCMH-type" evidence="7">
    <location>
        <begin position="184"/>
        <end position="373"/>
    </location>
</feature>
<dbReference type="SUPFAM" id="SSF56176">
    <property type="entry name" value="FAD-binding/transporter-associated domain-like"/>
    <property type="match status" value="1"/>
</dbReference>
<evidence type="ECO:0000256" key="4">
    <source>
        <dbReference type="ARBA" id="ARBA00023002"/>
    </source>
</evidence>
<dbReference type="PANTHER" id="PTHR45444:SF3">
    <property type="entry name" value="XANTHINE DEHYDROGENASE"/>
    <property type="match status" value="1"/>
</dbReference>
<accession>A0A3S0QIS4</accession>
<evidence type="ECO:0000256" key="2">
    <source>
        <dbReference type="ARBA" id="ARBA00022723"/>
    </source>
</evidence>
<dbReference type="Pfam" id="PF01799">
    <property type="entry name" value="Fer2_2"/>
    <property type="match status" value="1"/>
</dbReference>
<dbReference type="PROSITE" id="PS51387">
    <property type="entry name" value="FAD_PCMH"/>
    <property type="match status" value="1"/>
</dbReference>
<keyword evidence="1" id="KW-0285">Flavoprotein</keyword>
<dbReference type="AlphaFoldDB" id="A0A3S0QIS4"/>
<keyword evidence="2" id="KW-0479">Metal-binding</keyword>
<dbReference type="InterPro" id="IPR036010">
    <property type="entry name" value="2Fe-2S_ferredoxin-like_sf"/>
</dbReference>
<proteinExistence type="predicted"/>
<dbReference type="Gene3D" id="3.30.465.10">
    <property type="match status" value="1"/>
</dbReference>
<feature type="domain" description="2Fe-2S ferredoxin-type" evidence="6">
    <location>
        <begin position="1"/>
        <end position="86"/>
    </location>
</feature>
<dbReference type="OrthoDB" id="9796880at2"/>
<dbReference type="InterPro" id="IPR016166">
    <property type="entry name" value="FAD-bd_PCMH"/>
</dbReference>
<dbReference type="InterPro" id="IPR036683">
    <property type="entry name" value="CO_DH_flav_C_dom_sf"/>
</dbReference>
<dbReference type="InterPro" id="IPR036318">
    <property type="entry name" value="FAD-bd_PCMH-like_sf"/>
</dbReference>
<evidence type="ECO:0000256" key="3">
    <source>
        <dbReference type="ARBA" id="ARBA00022827"/>
    </source>
</evidence>
<name>A0A3S0QIS4_9BACT</name>
<dbReference type="InterPro" id="IPR006058">
    <property type="entry name" value="2Fe2S_fd_BS"/>
</dbReference>
<dbReference type="InterPro" id="IPR012675">
    <property type="entry name" value="Beta-grasp_dom_sf"/>
</dbReference>
<dbReference type="Pfam" id="PF00941">
    <property type="entry name" value="FAD_binding_5"/>
    <property type="match status" value="1"/>
</dbReference>
<evidence type="ECO:0000313" key="9">
    <source>
        <dbReference type="Proteomes" id="UP000282184"/>
    </source>
</evidence>
<evidence type="ECO:0000256" key="5">
    <source>
        <dbReference type="ARBA" id="ARBA00023004"/>
    </source>
</evidence>
<evidence type="ECO:0000259" key="6">
    <source>
        <dbReference type="PROSITE" id="PS51085"/>
    </source>
</evidence>
<reference evidence="8 9" key="1">
    <citation type="submission" date="2018-12" db="EMBL/GenBank/DDBJ databases">
        <title>Hymenobacter gummosus sp. nov., isolated from a spring.</title>
        <authorList>
            <person name="Nie L."/>
        </authorList>
    </citation>
    <scope>NUCLEOTIDE SEQUENCE [LARGE SCALE GENOMIC DNA]</scope>
    <source>
        <strain evidence="8 9">KCTC 52166</strain>
    </source>
</reference>
<dbReference type="EMBL" id="RXOF01000004">
    <property type="protein sequence ID" value="RTQ50642.1"/>
    <property type="molecule type" value="Genomic_DNA"/>
</dbReference>
<dbReference type="InterPro" id="IPR016169">
    <property type="entry name" value="FAD-bd_PCMH_sub2"/>
</dbReference>
<keyword evidence="9" id="KW-1185">Reference proteome</keyword>
<dbReference type="RefSeq" id="WP_126692710.1">
    <property type="nucleotide sequence ID" value="NZ_RXOF01000004.1"/>
</dbReference>
<dbReference type="SUPFAM" id="SSF55447">
    <property type="entry name" value="CO dehydrogenase flavoprotein C-terminal domain-like"/>
    <property type="match status" value="1"/>
</dbReference>
<dbReference type="InterPro" id="IPR002888">
    <property type="entry name" value="2Fe-2S-bd"/>
</dbReference>
<keyword evidence="3" id="KW-0274">FAD</keyword>
<dbReference type="Gene3D" id="3.30.390.50">
    <property type="entry name" value="CO dehydrogenase flavoprotein, C-terminal domain"/>
    <property type="match status" value="1"/>
</dbReference>
<keyword evidence="4" id="KW-0560">Oxidoreductase</keyword>
<evidence type="ECO:0000259" key="7">
    <source>
        <dbReference type="PROSITE" id="PS51387"/>
    </source>
</evidence>
<protein>
    <submittedName>
        <fullName evidence="8">2Fe-2S iron-sulfur cluster binding domain-containing protein</fullName>
    </submittedName>
</protein>
<dbReference type="Pfam" id="PF00111">
    <property type="entry name" value="Fer2"/>
    <property type="match status" value="1"/>
</dbReference>
<dbReference type="InterPro" id="IPR001041">
    <property type="entry name" value="2Fe-2S_ferredoxin-type"/>
</dbReference>
<comment type="caution">
    <text evidence="8">The sequence shown here is derived from an EMBL/GenBank/DDBJ whole genome shotgun (WGS) entry which is preliminary data.</text>
</comment>
<dbReference type="PANTHER" id="PTHR45444">
    <property type="entry name" value="XANTHINE DEHYDROGENASE"/>
    <property type="match status" value="1"/>
</dbReference>
<dbReference type="InterPro" id="IPR016208">
    <property type="entry name" value="Ald_Oxase/xanthine_DH-like"/>
</dbReference>
<dbReference type="GO" id="GO:0016491">
    <property type="term" value="F:oxidoreductase activity"/>
    <property type="evidence" value="ECO:0007669"/>
    <property type="project" value="UniProtKB-KW"/>
</dbReference>
<sequence>MLQFYLNDQLVRPTHRAGSTLLDYIRYQQHLTGTKIGCREGDCGACTVLVGELQPASGAVRYQTMTSCLTPLGNAHGRHIVTVEGLGRPDGGLTPVQQAIVAEGGTQCGFCTPGFVVSLTGHCLGGAATAEAARASIDGNICRCTGYKSLERAADQLTAQLLTRDAAPERLAWLMEQGYVPAYFRQMPGRLAELRRATLADVAARTGGQLPDPNAPAVTPPLTYLLGGGTDLLVQRADDVLAAEVQLLYGHQERCFIRAEADGRISLGAATTVEDLRSSELLLSRFPRLRRHLKLVSSTPIRNMATVAGNFVNASPIGDLTIFFLALDARLTLQNAAGQTRQLPLRELYRGYKQLNRQPDEQLVEISFQPPAEGEVFNFEKVSKRTHLDIASVNSAARLRVAEGIIREAHLSAGGVGSTPLYLRRTSEWLAGQPLSADTLREANALAQQEISPISDARGTEQYKRLLLRQLLYAHFLEHFPQQLTLQALL</sequence>